<proteinExistence type="predicted"/>
<accession>A0A0R3W5I3</accession>
<dbReference type="WBParaSite" id="TASK_0000538001-mRNA-1">
    <property type="protein sequence ID" value="TASK_0000538001-mRNA-1"/>
    <property type="gene ID" value="TASK_0000538001"/>
</dbReference>
<feature type="region of interest" description="Disordered" evidence="1">
    <location>
        <begin position="253"/>
        <end position="353"/>
    </location>
</feature>
<evidence type="ECO:0000256" key="1">
    <source>
        <dbReference type="SAM" id="MobiDB-lite"/>
    </source>
</evidence>
<evidence type="ECO:0000313" key="2">
    <source>
        <dbReference type="EMBL" id="VDK34971.1"/>
    </source>
</evidence>
<gene>
    <name evidence="2" type="ORF">TASK_LOCUS5381</name>
</gene>
<reference evidence="4" key="1">
    <citation type="submission" date="2017-02" db="UniProtKB">
        <authorList>
            <consortium name="WormBaseParasite"/>
        </authorList>
    </citation>
    <scope>IDENTIFICATION</scope>
</reference>
<organism evidence="4">
    <name type="scientific">Taenia asiatica</name>
    <name type="common">Asian tapeworm</name>
    <dbReference type="NCBI Taxonomy" id="60517"/>
    <lineage>
        <taxon>Eukaryota</taxon>
        <taxon>Metazoa</taxon>
        <taxon>Spiralia</taxon>
        <taxon>Lophotrochozoa</taxon>
        <taxon>Platyhelminthes</taxon>
        <taxon>Cestoda</taxon>
        <taxon>Eucestoda</taxon>
        <taxon>Cyclophyllidea</taxon>
        <taxon>Taeniidae</taxon>
        <taxon>Taenia</taxon>
    </lineage>
</organism>
<dbReference type="STRING" id="60517.A0A0R3W5I3"/>
<feature type="compositionally biased region" description="Polar residues" evidence="1">
    <location>
        <begin position="336"/>
        <end position="345"/>
    </location>
</feature>
<evidence type="ECO:0000313" key="3">
    <source>
        <dbReference type="Proteomes" id="UP000282613"/>
    </source>
</evidence>
<dbReference type="OrthoDB" id="10004641at2759"/>
<protein>
    <submittedName>
        <fullName evidence="4">C2H2-type domain-containing protein</fullName>
    </submittedName>
</protein>
<dbReference type="AlphaFoldDB" id="A0A0R3W5I3"/>
<keyword evidence="3" id="KW-1185">Reference proteome</keyword>
<name>A0A0R3W5I3_TAEAS</name>
<dbReference type="EMBL" id="UYRS01018411">
    <property type="protein sequence ID" value="VDK34971.1"/>
    <property type="molecule type" value="Genomic_DNA"/>
</dbReference>
<evidence type="ECO:0000313" key="4">
    <source>
        <dbReference type="WBParaSite" id="TASK_0000538001-mRNA-1"/>
    </source>
</evidence>
<sequence length="353" mass="39599">MEAILVEVWTLRGSVYCWFVFAYSLNSHQILLLVEQSSVELIAAHLRLHAELRCCDKCSTILPNSPLAVDAPDAHQHRCSSLVISRSLDCSRASQTPAPYPPNNSAVRLCTLATDAPNSPWKRFCEASFLSAPPHLNIAIEVVHTQNVAWQHSQYKLHSLFFYLQPCSLGFSSAAQYQQHLKNVHNKYRFVCPECRKSPEYNIQHKRQYDDSLSARPQPERLCHLSYLLKTHQQSVNRHIRLVHQTIGRWSQEETTPTASGGCIVVTSSGDGDGTAPEREQGSSIGPEHGYLLCMAPSSPPLQHRRHVDEGGAHSPTSLVVADISVEPPPRRPKKTSNTDTNSNVIHKHWDRE</sequence>
<reference evidence="2 3" key="2">
    <citation type="submission" date="2018-11" db="EMBL/GenBank/DDBJ databases">
        <authorList>
            <consortium name="Pathogen Informatics"/>
        </authorList>
    </citation>
    <scope>NUCLEOTIDE SEQUENCE [LARGE SCALE GENOMIC DNA]</scope>
</reference>
<dbReference type="Proteomes" id="UP000282613">
    <property type="component" value="Unassembled WGS sequence"/>
</dbReference>